<reference evidence="1 2" key="1">
    <citation type="submission" date="2021-01" db="EMBL/GenBank/DDBJ databases">
        <title>Whole genome shotgun sequence of Actinoplanes deccanensis NBRC 13994.</title>
        <authorList>
            <person name="Komaki H."/>
            <person name="Tamura T."/>
        </authorList>
    </citation>
    <scope>NUCLEOTIDE SEQUENCE [LARGE SCALE GENOMIC DNA]</scope>
    <source>
        <strain evidence="1 2">NBRC 13994</strain>
    </source>
</reference>
<name>A0ABQ3XXQ3_9ACTN</name>
<sequence>MFIVDTSSVFTTLDGLMGVRVLLLVPGEGEMVGANVGELSVRATAGAGRAVNGEHVEERPSWRCRTCGEPWPCGPARERLATALSPIMLRTQMWARLEAAALDMPRGPVSELFERFLRWTS</sequence>
<dbReference type="EMBL" id="BOMI01000016">
    <property type="protein sequence ID" value="GID72494.1"/>
    <property type="molecule type" value="Genomic_DNA"/>
</dbReference>
<accession>A0ABQ3XXQ3</accession>
<proteinExistence type="predicted"/>
<protein>
    <submittedName>
        <fullName evidence="1">Uncharacterized protein</fullName>
    </submittedName>
</protein>
<gene>
    <name evidence="1" type="ORF">Ade02nite_11350</name>
</gene>
<keyword evidence="2" id="KW-1185">Reference proteome</keyword>
<evidence type="ECO:0000313" key="1">
    <source>
        <dbReference type="EMBL" id="GID72494.1"/>
    </source>
</evidence>
<comment type="caution">
    <text evidence="1">The sequence shown here is derived from an EMBL/GenBank/DDBJ whole genome shotgun (WGS) entry which is preliminary data.</text>
</comment>
<dbReference type="Proteomes" id="UP000609879">
    <property type="component" value="Unassembled WGS sequence"/>
</dbReference>
<organism evidence="1 2">
    <name type="scientific">Paractinoplanes deccanensis</name>
    <dbReference type="NCBI Taxonomy" id="113561"/>
    <lineage>
        <taxon>Bacteria</taxon>
        <taxon>Bacillati</taxon>
        <taxon>Actinomycetota</taxon>
        <taxon>Actinomycetes</taxon>
        <taxon>Micromonosporales</taxon>
        <taxon>Micromonosporaceae</taxon>
        <taxon>Paractinoplanes</taxon>
    </lineage>
</organism>
<dbReference type="RefSeq" id="WP_239168556.1">
    <property type="nucleotide sequence ID" value="NZ_BAAABO010000025.1"/>
</dbReference>
<evidence type="ECO:0000313" key="2">
    <source>
        <dbReference type="Proteomes" id="UP000609879"/>
    </source>
</evidence>